<name>A0AAN7YSG1_9MYCE</name>
<accession>A0AAN7YSG1</accession>
<feature type="compositionally biased region" description="Polar residues" evidence="1">
    <location>
        <begin position="101"/>
        <end position="120"/>
    </location>
</feature>
<proteinExistence type="predicted"/>
<keyword evidence="3" id="KW-1185">Reference proteome</keyword>
<gene>
    <name evidence="2" type="ORF">RB653_002252</name>
</gene>
<evidence type="ECO:0000256" key="1">
    <source>
        <dbReference type="SAM" id="MobiDB-lite"/>
    </source>
</evidence>
<sequence>MNSNNILWSEEELGKLKLAISLYSFLDREKATHLHKHAIPYKSIEEIQRKSNELIKLSNNSNKPFSNNSPTLKPSTINQNLKTSPTLKSTVPINNLNNNNTIRSHPQRSESPSGHYWANN</sequence>
<evidence type="ECO:0000313" key="3">
    <source>
        <dbReference type="Proteomes" id="UP001344447"/>
    </source>
</evidence>
<dbReference type="Proteomes" id="UP001344447">
    <property type="component" value="Unassembled WGS sequence"/>
</dbReference>
<feature type="compositionally biased region" description="Low complexity" evidence="1">
    <location>
        <begin position="58"/>
        <end position="70"/>
    </location>
</feature>
<evidence type="ECO:0008006" key="4">
    <source>
        <dbReference type="Google" id="ProtNLM"/>
    </source>
</evidence>
<feature type="region of interest" description="Disordered" evidence="1">
    <location>
        <begin position="58"/>
        <end position="120"/>
    </location>
</feature>
<comment type="caution">
    <text evidence="2">The sequence shown here is derived from an EMBL/GenBank/DDBJ whole genome shotgun (WGS) entry which is preliminary data.</text>
</comment>
<dbReference type="AlphaFoldDB" id="A0AAN7YSG1"/>
<dbReference type="EMBL" id="JAVFKY010000004">
    <property type="protein sequence ID" value="KAK5577311.1"/>
    <property type="molecule type" value="Genomic_DNA"/>
</dbReference>
<protein>
    <recommendedName>
        <fullName evidence="4">Myb-like domain-containing protein</fullName>
    </recommendedName>
</protein>
<reference evidence="2 3" key="1">
    <citation type="submission" date="2023-11" db="EMBL/GenBank/DDBJ databases">
        <title>Dfirmibasis_genome.</title>
        <authorList>
            <person name="Edelbroek B."/>
            <person name="Kjellin J."/>
            <person name="Jerlstrom-Hultqvist J."/>
            <person name="Soderbom F."/>
        </authorList>
    </citation>
    <scope>NUCLEOTIDE SEQUENCE [LARGE SCALE GENOMIC DNA]</scope>
    <source>
        <strain evidence="2 3">TNS-C-14</strain>
    </source>
</reference>
<feature type="compositionally biased region" description="Polar residues" evidence="1">
    <location>
        <begin position="71"/>
        <end position="93"/>
    </location>
</feature>
<evidence type="ECO:0000313" key="2">
    <source>
        <dbReference type="EMBL" id="KAK5577311.1"/>
    </source>
</evidence>
<organism evidence="2 3">
    <name type="scientific">Dictyostelium firmibasis</name>
    <dbReference type="NCBI Taxonomy" id="79012"/>
    <lineage>
        <taxon>Eukaryota</taxon>
        <taxon>Amoebozoa</taxon>
        <taxon>Evosea</taxon>
        <taxon>Eumycetozoa</taxon>
        <taxon>Dictyostelia</taxon>
        <taxon>Dictyosteliales</taxon>
        <taxon>Dictyosteliaceae</taxon>
        <taxon>Dictyostelium</taxon>
    </lineage>
</organism>